<keyword evidence="3" id="KW-1185">Reference proteome</keyword>
<name>A0A9P0MWI7_NEZVI</name>
<organism evidence="2 3">
    <name type="scientific">Nezara viridula</name>
    <name type="common">Southern green stink bug</name>
    <name type="synonym">Cimex viridulus</name>
    <dbReference type="NCBI Taxonomy" id="85310"/>
    <lineage>
        <taxon>Eukaryota</taxon>
        <taxon>Metazoa</taxon>
        <taxon>Ecdysozoa</taxon>
        <taxon>Arthropoda</taxon>
        <taxon>Hexapoda</taxon>
        <taxon>Insecta</taxon>
        <taxon>Pterygota</taxon>
        <taxon>Neoptera</taxon>
        <taxon>Paraneoptera</taxon>
        <taxon>Hemiptera</taxon>
        <taxon>Heteroptera</taxon>
        <taxon>Panheteroptera</taxon>
        <taxon>Pentatomomorpha</taxon>
        <taxon>Pentatomoidea</taxon>
        <taxon>Pentatomidae</taxon>
        <taxon>Pentatominae</taxon>
        <taxon>Nezara</taxon>
    </lineage>
</organism>
<proteinExistence type="predicted"/>
<gene>
    <name evidence="2" type="ORF">NEZAVI_LOCUS14228</name>
</gene>
<protein>
    <submittedName>
        <fullName evidence="2">Uncharacterized protein</fullName>
    </submittedName>
</protein>
<dbReference type="Proteomes" id="UP001152798">
    <property type="component" value="Chromosome 6"/>
</dbReference>
<accession>A0A9P0MWI7</accession>
<evidence type="ECO:0000313" key="3">
    <source>
        <dbReference type="Proteomes" id="UP001152798"/>
    </source>
</evidence>
<feature type="compositionally biased region" description="Polar residues" evidence="1">
    <location>
        <begin position="18"/>
        <end position="28"/>
    </location>
</feature>
<reference evidence="2" key="1">
    <citation type="submission" date="2022-01" db="EMBL/GenBank/DDBJ databases">
        <authorList>
            <person name="King R."/>
        </authorList>
    </citation>
    <scope>NUCLEOTIDE SEQUENCE</scope>
</reference>
<sequence>MVLGSEASRLVEEASRAPHSSSTHTFSAKNRDQQLLSLQHWPPQPQPSQPPQRNPQQEVCVPNPPKVAVVEYGRPNGRVHLDYNEIPHIPDHREEAARAGLYLHARRQAPTHIWAFFPVSLPNTVNSVCGTIS</sequence>
<dbReference type="AlphaFoldDB" id="A0A9P0MWI7"/>
<evidence type="ECO:0000313" key="2">
    <source>
        <dbReference type="EMBL" id="CAH1406241.1"/>
    </source>
</evidence>
<dbReference type="EMBL" id="OV725082">
    <property type="protein sequence ID" value="CAH1406241.1"/>
    <property type="molecule type" value="Genomic_DNA"/>
</dbReference>
<feature type="compositionally biased region" description="Pro residues" evidence="1">
    <location>
        <begin position="42"/>
        <end position="53"/>
    </location>
</feature>
<feature type="region of interest" description="Disordered" evidence="1">
    <location>
        <begin position="1"/>
        <end position="61"/>
    </location>
</feature>
<evidence type="ECO:0000256" key="1">
    <source>
        <dbReference type="SAM" id="MobiDB-lite"/>
    </source>
</evidence>